<keyword evidence="2" id="KW-1185">Reference proteome</keyword>
<dbReference type="WBParaSite" id="L893_g26181.t1">
    <property type="protein sequence ID" value="L893_g26181.t1"/>
    <property type="gene ID" value="L893_g26181"/>
</dbReference>
<evidence type="ECO:0000313" key="2">
    <source>
        <dbReference type="Proteomes" id="UP000095287"/>
    </source>
</evidence>
<accession>A0A1I7ZGF3</accession>
<name>A0A1I7ZGF3_9BILA</name>
<evidence type="ECO:0000256" key="1">
    <source>
        <dbReference type="SAM" id="SignalP"/>
    </source>
</evidence>
<organism evidence="2 3">
    <name type="scientific">Steinernema glaseri</name>
    <dbReference type="NCBI Taxonomy" id="37863"/>
    <lineage>
        <taxon>Eukaryota</taxon>
        <taxon>Metazoa</taxon>
        <taxon>Ecdysozoa</taxon>
        <taxon>Nematoda</taxon>
        <taxon>Chromadorea</taxon>
        <taxon>Rhabditida</taxon>
        <taxon>Tylenchina</taxon>
        <taxon>Panagrolaimomorpha</taxon>
        <taxon>Strongyloidoidea</taxon>
        <taxon>Steinernematidae</taxon>
        <taxon>Steinernema</taxon>
    </lineage>
</organism>
<sequence length="217" mass="24083">MWTYLLLLFFTAFHAVDAGVFKNAKLSIDIEQQTSPWCNGAGTSCDVSISLGFVDASNALVYALHTAAQKGSEHFRFERGDRYRFTHNVPDGDFQKVEEECTKLAIKPSGAFDEAAYQGCFDVNLIYFRLYTWWGNFGSDWKPSGTYVTLSFTLPDGSVQKRVFHFKAMDHGNANCDIGWVAGGGEHYMCLDQKSSGEYLPSGNGLTKGAYYPCHAG</sequence>
<keyword evidence="1" id="KW-0732">Signal</keyword>
<feature type="signal peptide" evidence="1">
    <location>
        <begin position="1"/>
        <end position="18"/>
    </location>
</feature>
<dbReference type="Proteomes" id="UP000095287">
    <property type="component" value="Unplaced"/>
</dbReference>
<protein>
    <submittedName>
        <fullName evidence="3">Carb-bd_dom_fam9 domain-containing protein</fullName>
    </submittedName>
</protein>
<proteinExistence type="predicted"/>
<reference evidence="3" key="1">
    <citation type="submission" date="2016-11" db="UniProtKB">
        <authorList>
            <consortium name="WormBaseParasite"/>
        </authorList>
    </citation>
    <scope>IDENTIFICATION</scope>
</reference>
<dbReference type="AlphaFoldDB" id="A0A1I7ZGF3"/>
<feature type="chain" id="PRO_5009313423" evidence="1">
    <location>
        <begin position="19"/>
        <end position="217"/>
    </location>
</feature>
<evidence type="ECO:0000313" key="3">
    <source>
        <dbReference type="WBParaSite" id="L893_g26181.t1"/>
    </source>
</evidence>